<comment type="caution">
    <text evidence="7">The sequence shown here is derived from an EMBL/GenBank/DDBJ whole genome shotgun (WGS) entry which is preliminary data.</text>
</comment>
<keyword evidence="8" id="KW-1185">Reference proteome</keyword>
<evidence type="ECO:0000256" key="2">
    <source>
        <dbReference type="ARBA" id="ARBA00009430"/>
    </source>
</evidence>
<dbReference type="OrthoDB" id="532500at2759"/>
<feature type="region of interest" description="Disordered" evidence="6">
    <location>
        <begin position="1"/>
        <end position="45"/>
    </location>
</feature>
<dbReference type="Pfam" id="PF06870">
    <property type="entry name" value="RNA_pol_I_A49"/>
    <property type="match status" value="1"/>
</dbReference>
<accession>A0A2P5HSM8</accession>
<evidence type="ECO:0000313" key="8">
    <source>
        <dbReference type="Proteomes" id="UP000094444"/>
    </source>
</evidence>
<protein>
    <recommendedName>
        <fullName evidence="9">A49-like RNA polymerase I associated factor</fullName>
    </recommendedName>
</protein>
<dbReference type="AlphaFoldDB" id="A0A2P5HSM8"/>
<comment type="similarity">
    <text evidence="2">Belongs to the eukaryotic RPA49/POLR1E RNA polymerase subunit family.</text>
</comment>
<reference evidence="7" key="1">
    <citation type="submission" date="2017-09" db="EMBL/GenBank/DDBJ databases">
        <title>Polyketide synthases of a Diaporthe helianthi virulent isolate.</title>
        <authorList>
            <person name="Baroncelli R."/>
        </authorList>
    </citation>
    <scope>NUCLEOTIDE SEQUENCE [LARGE SCALE GENOMIC DNA]</scope>
    <source>
        <strain evidence="7">7/96</strain>
    </source>
</reference>
<evidence type="ECO:0000256" key="6">
    <source>
        <dbReference type="SAM" id="MobiDB-lite"/>
    </source>
</evidence>
<dbReference type="PANTHER" id="PTHR14440">
    <property type="entry name" value="DNA-DIRECTED RNA POLYMERASE I SUBUNIT RPA49"/>
    <property type="match status" value="1"/>
</dbReference>
<evidence type="ECO:0000313" key="7">
    <source>
        <dbReference type="EMBL" id="POS73254.1"/>
    </source>
</evidence>
<evidence type="ECO:0000256" key="3">
    <source>
        <dbReference type="ARBA" id="ARBA00022478"/>
    </source>
</evidence>
<proteinExistence type="inferred from homology"/>
<dbReference type="STRING" id="158607.A0A2P5HSM8"/>
<sequence length="459" mass="51236">MADSGKKRKHRDDAGAETKQKKVKVASESEKSQSKKSAIKVSSVIQTKASPPVVATASGISVAKNTKYNTYSRPSTKKSKHGANDLLLHSSSHRTVDYTAREDKPAVGAGQPLLKHYIGVYDPASGQLQMVEAKKMVIRGSVRAQQAPEEDMQSRKLKQVRLARYNIVHTVADPSQTTMNLKADLGQTFGTKKAKKALAAITENAISPRKARGGDAPLTLNASDKALMASIKDVTMNVATKEELQNAMDAAKPIPPGNYDAEEIQDVYKPEQLIGRDILELIQVSDWAEAVKNNEDVKLLSRFVAHRINRIGSGEQSVLRLRVLRYLYFLILLIHSSKKGRERGTKEVLKKDKLSEQFSPAPPPVVEAIRRKFSDNGIMRKQHVDLLVTHCCAFACILDNFETNTWDLKEDLQLEQKRMNQYFNEIGASIKRVKAEGRTDCVARLKLPLEFPKIRQMRR</sequence>
<organism evidence="7 8">
    <name type="scientific">Diaporthe helianthi</name>
    <dbReference type="NCBI Taxonomy" id="158607"/>
    <lineage>
        <taxon>Eukaryota</taxon>
        <taxon>Fungi</taxon>
        <taxon>Dikarya</taxon>
        <taxon>Ascomycota</taxon>
        <taxon>Pezizomycotina</taxon>
        <taxon>Sordariomycetes</taxon>
        <taxon>Sordariomycetidae</taxon>
        <taxon>Diaporthales</taxon>
        <taxon>Diaporthaceae</taxon>
        <taxon>Diaporthe</taxon>
    </lineage>
</organism>
<dbReference type="InterPro" id="IPR009668">
    <property type="entry name" value="RNA_pol-assoc_fac_A49-like"/>
</dbReference>
<feature type="compositionally biased region" description="Low complexity" evidence="6">
    <location>
        <begin position="35"/>
        <end position="45"/>
    </location>
</feature>
<dbReference type="Proteomes" id="UP000094444">
    <property type="component" value="Unassembled WGS sequence"/>
</dbReference>
<evidence type="ECO:0000256" key="5">
    <source>
        <dbReference type="ARBA" id="ARBA00023242"/>
    </source>
</evidence>
<dbReference type="GO" id="GO:0003677">
    <property type="term" value="F:DNA binding"/>
    <property type="evidence" value="ECO:0007669"/>
    <property type="project" value="InterPro"/>
</dbReference>
<feature type="compositionally biased region" description="Basic and acidic residues" evidence="6">
    <location>
        <begin position="11"/>
        <end position="33"/>
    </location>
</feature>
<name>A0A2P5HSM8_DIAHE</name>
<dbReference type="FunCoup" id="A0A2P5HSM8">
    <property type="interactions" value="703"/>
</dbReference>
<keyword evidence="5" id="KW-0539">Nucleus</keyword>
<evidence type="ECO:0000256" key="1">
    <source>
        <dbReference type="ARBA" id="ARBA00004604"/>
    </source>
</evidence>
<evidence type="ECO:0008006" key="9">
    <source>
        <dbReference type="Google" id="ProtNLM"/>
    </source>
</evidence>
<dbReference type="InParanoid" id="A0A2P5HSM8"/>
<gene>
    <name evidence="7" type="ORF">DHEL01_v208349</name>
</gene>
<dbReference type="GO" id="GO:0000428">
    <property type="term" value="C:DNA-directed RNA polymerase complex"/>
    <property type="evidence" value="ECO:0007669"/>
    <property type="project" value="UniProtKB-KW"/>
</dbReference>
<keyword evidence="4" id="KW-0804">Transcription</keyword>
<dbReference type="GO" id="GO:0006351">
    <property type="term" value="P:DNA-templated transcription"/>
    <property type="evidence" value="ECO:0007669"/>
    <property type="project" value="InterPro"/>
</dbReference>
<comment type="subcellular location">
    <subcellularLocation>
        <location evidence="1">Nucleus</location>
        <location evidence="1">Nucleolus</location>
    </subcellularLocation>
</comment>
<feature type="compositionally biased region" description="Basic residues" evidence="6">
    <location>
        <begin position="1"/>
        <end position="10"/>
    </location>
</feature>
<evidence type="ECO:0000256" key="4">
    <source>
        <dbReference type="ARBA" id="ARBA00023163"/>
    </source>
</evidence>
<dbReference type="GO" id="GO:0005730">
    <property type="term" value="C:nucleolus"/>
    <property type="evidence" value="ECO:0007669"/>
    <property type="project" value="UniProtKB-SubCell"/>
</dbReference>
<dbReference type="EMBL" id="MAVT02000832">
    <property type="protein sequence ID" value="POS73254.1"/>
    <property type="molecule type" value="Genomic_DNA"/>
</dbReference>
<keyword evidence="3" id="KW-0240">DNA-directed RNA polymerase</keyword>